<dbReference type="SUPFAM" id="SSF47576">
    <property type="entry name" value="Calponin-homology domain, CH-domain"/>
    <property type="match status" value="1"/>
</dbReference>
<dbReference type="Pfam" id="PF00307">
    <property type="entry name" value="CH"/>
    <property type="match status" value="1"/>
</dbReference>
<feature type="compositionally biased region" description="Basic and acidic residues" evidence="2">
    <location>
        <begin position="196"/>
        <end position="206"/>
    </location>
</feature>
<organism evidence="4 5">
    <name type="scientific">Drosophila erecta</name>
    <name type="common">Fruit fly</name>
    <dbReference type="NCBI Taxonomy" id="7220"/>
    <lineage>
        <taxon>Eukaryota</taxon>
        <taxon>Metazoa</taxon>
        <taxon>Ecdysozoa</taxon>
        <taxon>Arthropoda</taxon>
        <taxon>Hexapoda</taxon>
        <taxon>Insecta</taxon>
        <taxon>Pterygota</taxon>
        <taxon>Neoptera</taxon>
        <taxon>Endopterygota</taxon>
        <taxon>Diptera</taxon>
        <taxon>Brachycera</taxon>
        <taxon>Muscomorpha</taxon>
        <taxon>Ephydroidea</taxon>
        <taxon>Drosophilidae</taxon>
        <taxon>Drosophila</taxon>
        <taxon>Sophophora</taxon>
    </lineage>
</organism>
<feature type="region of interest" description="Disordered" evidence="2">
    <location>
        <begin position="189"/>
        <end position="236"/>
    </location>
</feature>
<reference evidence="4 5" key="2">
    <citation type="journal article" date="2008" name="Bioinformatics">
        <title>Assembly reconciliation.</title>
        <authorList>
            <person name="Zimin A.V."/>
            <person name="Smith D.R."/>
            <person name="Sutton G."/>
            <person name="Yorke J.A."/>
        </authorList>
    </citation>
    <scope>NUCLEOTIDE SEQUENCE [LARGE SCALE GENOMIC DNA]</scope>
    <source>
        <strain evidence="4 5">TSC#14021-0224.01</strain>
    </source>
</reference>
<accession>A0A0Q5WB33</accession>
<keyword evidence="1" id="KW-0175">Coiled coil</keyword>
<name>A0A0Q5WB33_DROER</name>
<evidence type="ECO:0000256" key="2">
    <source>
        <dbReference type="SAM" id="MobiDB-lite"/>
    </source>
</evidence>
<gene>
    <name evidence="4" type="primary">Dere\GG26429</name>
    <name evidence="4" type="synonym">GG26429</name>
    <name evidence="4" type="ORF">Dere_GG26429</name>
</gene>
<feature type="domain" description="Calponin-homology (CH)" evidence="3">
    <location>
        <begin position="22"/>
        <end position="125"/>
    </location>
</feature>
<dbReference type="Proteomes" id="UP000008711">
    <property type="component" value="Unassembled WGS sequence"/>
</dbReference>
<dbReference type="AlphaFoldDB" id="A0A0Q5WB33"/>
<dbReference type="InterPro" id="IPR027328">
    <property type="entry name" value="MAPRE"/>
</dbReference>
<dbReference type="PANTHER" id="PTHR10623">
    <property type="entry name" value="MICROTUBULE-ASSOCIATED PROTEIN RP/EB FAMILY MEMBER"/>
    <property type="match status" value="1"/>
</dbReference>
<evidence type="ECO:0000313" key="4">
    <source>
        <dbReference type="EMBL" id="KQS70672.1"/>
    </source>
</evidence>
<dbReference type="EMBL" id="CH954177">
    <property type="protein sequence ID" value="KQS70672.1"/>
    <property type="molecule type" value="Genomic_DNA"/>
</dbReference>
<evidence type="ECO:0000259" key="3">
    <source>
        <dbReference type="PROSITE" id="PS50021"/>
    </source>
</evidence>
<dbReference type="InterPro" id="IPR036872">
    <property type="entry name" value="CH_dom_sf"/>
</dbReference>
<reference evidence="4 5" key="1">
    <citation type="journal article" date="2007" name="Nature">
        <title>Evolution of genes and genomes on the Drosophila phylogeny.</title>
        <authorList>
            <consortium name="Drosophila 12 Genomes Consortium"/>
            <person name="Clark A.G."/>
            <person name="Eisen M.B."/>
            <person name="Smith D.R."/>
            <person name="Bergman C.M."/>
            <person name="Oliver B."/>
            <person name="Markow T.A."/>
            <person name="Kaufman T.C."/>
            <person name="Kellis M."/>
            <person name="Gelbart W."/>
            <person name="Iyer V.N."/>
            <person name="Pollard D.A."/>
            <person name="Sackton T.B."/>
            <person name="Larracuente A.M."/>
            <person name="Singh N.D."/>
            <person name="Abad J.P."/>
            <person name="Abt D.N."/>
            <person name="Adryan B."/>
            <person name="Aguade M."/>
            <person name="Akashi H."/>
            <person name="Anderson W.W."/>
            <person name="Aquadro C.F."/>
            <person name="Ardell D.H."/>
            <person name="Arguello R."/>
            <person name="Artieri C.G."/>
            <person name="Barbash D.A."/>
            <person name="Barker D."/>
            <person name="Barsanti P."/>
            <person name="Batterham P."/>
            <person name="Batzoglou S."/>
            <person name="Begun D."/>
            <person name="Bhutkar A."/>
            <person name="Blanco E."/>
            <person name="Bosak S.A."/>
            <person name="Bradley R.K."/>
            <person name="Brand A.D."/>
            <person name="Brent M.R."/>
            <person name="Brooks A.N."/>
            <person name="Brown R.H."/>
            <person name="Butlin R.K."/>
            <person name="Caggese C."/>
            <person name="Calvi B.R."/>
            <person name="Bernardo de Carvalho A."/>
            <person name="Caspi A."/>
            <person name="Castrezana S."/>
            <person name="Celniker S.E."/>
            <person name="Chang J.L."/>
            <person name="Chapple C."/>
            <person name="Chatterji S."/>
            <person name="Chinwalla A."/>
            <person name="Civetta A."/>
            <person name="Clifton S.W."/>
            <person name="Comeron J.M."/>
            <person name="Costello J.C."/>
            <person name="Coyne J.A."/>
            <person name="Daub J."/>
            <person name="David R.G."/>
            <person name="Delcher A.L."/>
            <person name="Delehaunty K."/>
            <person name="Do C.B."/>
            <person name="Ebling H."/>
            <person name="Edwards K."/>
            <person name="Eickbush T."/>
            <person name="Evans J.D."/>
            <person name="Filipski A."/>
            <person name="Findeiss S."/>
            <person name="Freyhult E."/>
            <person name="Fulton L."/>
            <person name="Fulton R."/>
            <person name="Garcia A.C."/>
            <person name="Gardiner A."/>
            <person name="Garfield D.A."/>
            <person name="Garvin B.E."/>
            <person name="Gibson G."/>
            <person name="Gilbert D."/>
            <person name="Gnerre S."/>
            <person name="Godfrey J."/>
            <person name="Good R."/>
            <person name="Gotea V."/>
            <person name="Gravely B."/>
            <person name="Greenberg A.J."/>
            <person name="Griffiths-Jones S."/>
            <person name="Gross S."/>
            <person name="Guigo R."/>
            <person name="Gustafson E.A."/>
            <person name="Haerty W."/>
            <person name="Hahn M.W."/>
            <person name="Halligan D.L."/>
            <person name="Halpern A.L."/>
            <person name="Halter G.M."/>
            <person name="Han M.V."/>
            <person name="Heger A."/>
            <person name="Hillier L."/>
            <person name="Hinrichs A.S."/>
            <person name="Holmes I."/>
            <person name="Hoskins R.A."/>
            <person name="Hubisz M.J."/>
            <person name="Hultmark D."/>
            <person name="Huntley M.A."/>
            <person name="Jaffe D.B."/>
            <person name="Jagadeeshan S."/>
            <person name="Jeck W.R."/>
            <person name="Johnson J."/>
            <person name="Jones C.D."/>
            <person name="Jordan W.C."/>
            <person name="Karpen G.H."/>
            <person name="Kataoka E."/>
            <person name="Keightley P.D."/>
            <person name="Kheradpour P."/>
            <person name="Kirkness E.F."/>
            <person name="Koerich L.B."/>
            <person name="Kristiansen K."/>
            <person name="Kudrna D."/>
            <person name="Kulathinal R.J."/>
            <person name="Kumar S."/>
            <person name="Kwok R."/>
            <person name="Lander E."/>
            <person name="Langley C.H."/>
            <person name="Lapoint R."/>
            <person name="Lazzaro B.P."/>
            <person name="Lee S.J."/>
            <person name="Levesque L."/>
            <person name="Li R."/>
            <person name="Lin C.F."/>
            <person name="Lin M.F."/>
            <person name="Lindblad-Toh K."/>
            <person name="Llopart A."/>
            <person name="Long M."/>
            <person name="Low L."/>
            <person name="Lozovsky E."/>
            <person name="Lu J."/>
            <person name="Luo M."/>
            <person name="Machado C.A."/>
            <person name="Makalowski W."/>
            <person name="Marzo M."/>
            <person name="Matsuda M."/>
            <person name="Matzkin L."/>
            <person name="McAllister B."/>
            <person name="McBride C.S."/>
            <person name="McKernan B."/>
            <person name="McKernan K."/>
            <person name="Mendez-Lago M."/>
            <person name="Minx P."/>
            <person name="Mollenhauer M.U."/>
            <person name="Montooth K."/>
            <person name="Mount S.M."/>
            <person name="Mu X."/>
            <person name="Myers E."/>
            <person name="Negre B."/>
            <person name="Newfeld S."/>
            <person name="Nielsen R."/>
            <person name="Noor M.A."/>
            <person name="O'Grady P."/>
            <person name="Pachter L."/>
            <person name="Papaceit M."/>
            <person name="Parisi M.J."/>
            <person name="Parisi M."/>
            <person name="Parts L."/>
            <person name="Pedersen J.S."/>
            <person name="Pesole G."/>
            <person name="Phillippy A.M."/>
            <person name="Ponting C.P."/>
            <person name="Pop M."/>
            <person name="Porcelli D."/>
            <person name="Powell J.R."/>
            <person name="Prohaska S."/>
            <person name="Pruitt K."/>
            <person name="Puig M."/>
            <person name="Quesneville H."/>
            <person name="Ram K.R."/>
            <person name="Rand D."/>
            <person name="Rasmussen M.D."/>
            <person name="Reed L.K."/>
            <person name="Reenan R."/>
            <person name="Reily A."/>
            <person name="Remington K.A."/>
            <person name="Rieger T.T."/>
            <person name="Ritchie M.G."/>
            <person name="Robin C."/>
            <person name="Rogers Y.H."/>
            <person name="Rohde C."/>
            <person name="Rozas J."/>
            <person name="Rubenfield M.J."/>
            <person name="Ruiz A."/>
            <person name="Russo S."/>
            <person name="Salzberg S.L."/>
            <person name="Sanchez-Gracia A."/>
            <person name="Saranga D.J."/>
            <person name="Sato H."/>
            <person name="Schaeffer S.W."/>
            <person name="Schatz M.C."/>
            <person name="Schlenke T."/>
            <person name="Schwartz R."/>
            <person name="Segarra C."/>
            <person name="Singh R.S."/>
            <person name="Sirot L."/>
            <person name="Sirota M."/>
            <person name="Sisneros N.B."/>
            <person name="Smith C.D."/>
            <person name="Smith T.F."/>
            <person name="Spieth J."/>
            <person name="Stage D.E."/>
            <person name="Stark A."/>
            <person name="Stephan W."/>
            <person name="Strausberg R.L."/>
            <person name="Strempel S."/>
            <person name="Sturgill D."/>
            <person name="Sutton G."/>
            <person name="Sutton G.G."/>
            <person name="Tao W."/>
            <person name="Teichmann S."/>
            <person name="Tobari Y.N."/>
            <person name="Tomimura Y."/>
            <person name="Tsolas J.M."/>
            <person name="Valente V.L."/>
            <person name="Venter E."/>
            <person name="Venter J.C."/>
            <person name="Vicario S."/>
            <person name="Vieira F.G."/>
            <person name="Vilella A.J."/>
            <person name="Villasante A."/>
            <person name="Walenz B."/>
            <person name="Wang J."/>
            <person name="Wasserman M."/>
            <person name="Watts T."/>
            <person name="Wilson D."/>
            <person name="Wilson R.K."/>
            <person name="Wing R.A."/>
            <person name="Wolfner M.F."/>
            <person name="Wong A."/>
            <person name="Wong G.K."/>
            <person name="Wu C.I."/>
            <person name="Wu G."/>
            <person name="Yamamoto D."/>
            <person name="Yang H.P."/>
            <person name="Yang S.P."/>
            <person name="Yorke J.A."/>
            <person name="Yoshida K."/>
            <person name="Zdobnov E."/>
            <person name="Zhang P."/>
            <person name="Zhang Y."/>
            <person name="Zimin A.V."/>
            <person name="Baldwin J."/>
            <person name="Abdouelleil A."/>
            <person name="Abdulkadir J."/>
            <person name="Abebe A."/>
            <person name="Abera B."/>
            <person name="Abreu J."/>
            <person name="Acer S.C."/>
            <person name="Aftuck L."/>
            <person name="Alexander A."/>
            <person name="An P."/>
            <person name="Anderson E."/>
            <person name="Anderson S."/>
            <person name="Arachi H."/>
            <person name="Azer M."/>
            <person name="Bachantsang P."/>
            <person name="Barry A."/>
            <person name="Bayul T."/>
            <person name="Berlin A."/>
            <person name="Bessette D."/>
            <person name="Bloom T."/>
            <person name="Blye J."/>
            <person name="Boguslavskiy L."/>
            <person name="Bonnet C."/>
            <person name="Boukhgalter B."/>
            <person name="Bourzgui I."/>
            <person name="Brown A."/>
            <person name="Cahill P."/>
            <person name="Channer S."/>
            <person name="Cheshatsang Y."/>
            <person name="Chuda L."/>
            <person name="Citroen M."/>
            <person name="Collymore A."/>
            <person name="Cooke P."/>
            <person name="Costello M."/>
            <person name="D'Aco K."/>
            <person name="Daza R."/>
            <person name="De Haan G."/>
            <person name="DeGray S."/>
            <person name="DeMaso C."/>
            <person name="Dhargay N."/>
            <person name="Dooley K."/>
            <person name="Dooley E."/>
            <person name="Doricent M."/>
            <person name="Dorje P."/>
            <person name="Dorjee K."/>
            <person name="Dupes A."/>
            <person name="Elong R."/>
            <person name="Falk J."/>
            <person name="Farina A."/>
            <person name="Faro S."/>
            <person name="Ferguson D."/>
            <person name="Fisher S."/>
            <person name="Foley C.D."/>
            <person name="Franke A."/>
            <person name="Friedrich D."/>
            <person name="Gadbois L."/>
            <person name="Gearin G."/>
            <person name="Gearin C.R."/>
            <person name="Giannoukos G."/>
            <person name="Goode T."/>
            <person name="Graham J."/>
            <person name="Grandbois E."/>
            <person name="Grewal S."/>
            <person name="Gyaltsen K."/>
            <person name="Hafez N."/>
            <person name="Hagos B."/>
            <person name="Hall J."/>
            <person name="Henson C."/>
            <person name="Hollinger A."/>
            <person name="Honan T."/>
            <person name="Huard M.D."/>
            <person name="Hughes L."/>
            <person name="Hurhula B."/>
            <person name="Husby M.E."/>
            <person name="Kamat A."/>
            <person name="Kanga B."/>
            <person name="Kashin S."/>
            <person name="Khazanovich D."/>
            <person name="Kisner P."/>
            <person name="Lance K."/>
            <person name="Lara M."/>
            <person name="Lee W."/>
            <person name="Lennon N."/>
            <person name="Letendre F."/>
            <person name="LeVine R."/>
            <person name="Lipovsky A."/>
            <person name="Liu X."/>
            <person name="Liu J."/>
            <person name="Liu S."/>
            <person name="Lokyitsang T."/>
            <person name="Lokyitsang Y."/>
            <person name="Lubonja R."/>
            <person name="Lui A."/>
            <person name="MacDonald P."/>
            <person name="Magnisalis V."/>
            <person name="Maru K."/>
            <person name="Matthews C."/>
            <person name="McCusker W."/>
            <person name="McDonough S."/>
            <person name="Mehta T."/>
            <person name="Meldrim J."/>
            <person name="Meneus L."/>
            <person name="Mihai O."/>
            <person name="Mihalev A."/>
            <person name="Mihova T."/>
            <person name="Mittelman R."/>
            <person name="Mlenga V."/>
            <person name="Montmayeur A."/>
            <person name="Mulrain L."/>
            <person name="Navidi A."/>
            <person name="Naylor J."/>
            <person name="Negash T."/>
            <person name="Nguyen T."/>
            <person name="Nguyen N."/>
            <person name="Nicol R."/>
            <person name="Norbu C."/>
            <person name="Norbu N."/>
            <person name="Novod N."/>
            <person name="O'Neill B."/>
            <person name="Osman S."/>
            <person name="Markiewicz E."/>
            <person name="Oyono O.L."/>
            <person name="Patti C."/>
            <person name="Phunkhang P."/>
            <person name="Pierre F."/>
            <person name="Priest M."/>
            <person name="Raghuraman S."/>
            <person name="Rege F."/>
            <person name="Reyes R."/>
            <person name="Rise C."/>
            <person name="Rogov P."/>
            <person name="Ross K."/>
            <person name="Ryan E."/>
            <person name="Settipalli S."/>
            <person name="Shea T."/>
            <person name="Sherpa N."/>
            <person name="Shi L."/>
            <person name="Shih D."/>
            <person name="Sparrow T."/>
            <person name="Spaulding J."/>
            <person name="Stalker J."/>
            <person name="Stange-Thomann N."/>
            <person name="Stavropoulos S."/>
            <person name="Stone C."/>
            <person name="Strader C."/>
            <person name="Tesfaye S."/>
            <person name="Thomson T."/>
            <person name="Thoulutsang Y."/>
            <person name="Thoulutsang D."/>
            <person name="Topham K."/>
            <person name="Topping I."/>
            <person name="Tsamla T."/>
            <person name="Vassiliev H."/>
            <person name="Vo A."/>
            <person name="Wangchuk T."/>
            <person name="Wangdi T."/>
            <person name="Weiand M."/>
            <person name="Wilkinson J."/>
            <person name="Wilson A."/>
            <person name="Yadav S."/>
            <person name="Young G."/>
            <person name="Yu Q."/>
            <person name="Zembek L."/>
            <person name="Zhong D."/>
            <person name="Zimmer A."/>
            <person name="Zwirko Z."/>
            <person name="Jaffe D.B."/>
            <person name="Alvarez P."/>
            <person name="Brockman W."/>
            <person name="Butler J."/>
            <person name="Chin C."/>
            <person name="Gnerre S."/>
            <person name="Grabherr M."/>
            <person name="Kleber M."/>
            <person name="Mauceli E."/>
            <person name="MacCallum I."/>
        </authorList>
    </citation>
    <scope>NUCLEOTIDE SEQUENCE [LARGE SCALE GENOMIC DNA]</scope>
    <source>
        <strain evidence="4 5">TSC#14021-0224.01</strain>
    </source>
</reference>
<evidence type="ECO:0000256" key="1">
    <source>
        <dbReference type="SAM" id="Coils"/>
    </source>
</evidence>
<protein>
    <recommendedName>
        <fullName evidence="3">Calponin-homology (CH) domain-containing protein</fullName>
    </recommendedName>
</protein>
<evidence type="ECO:0000313" key="5">
    <source>
        <dbReference type="Proteomes" id="UP000008711"/>
    </source>
</evidence>
<feature type="coiled-coil region" evidence="1">
    <location>
        <begin position="287"/>
        <end position="321"/>
    </location>
</feature>
<dbReference type="Gene3D" id="1.10.418.10">
    <property type="entry name" value="Calponin-like domain"/>
    <property type="match status" value="1"/>
</dbReference>
<keyword evidence="5" id="KW-1185">Reference proteome</keyword>
<dbReference type="GO" id="GO:0008017">
    <property type="term" value="F:microtubule binding"/>
    <property type="evidence" value="ECO:0007669"/>
    <property type="project" value="InterPro"/>
</dbReference>
<dbReference type="SMR" id="A0A0Q5WB33"/>
<dbReference type="OrthoDB" id="7870873at2759"/>
<dbReference type="PROSITE" id="PS50021">
    <property type="entry name" value="CH"/>
    <property type="match status" value="1"/>
</dbReference>
<dbReference type="InterPro" id="IPR001715">
    <property type="entry name" value="CH_dom"/>
</dbReference>
<proteinExistence type="predicted"/>
<sequence>MSVSGKKTIDLPKNVVVHKNEVVSIRSLLIFLNNTLDCELRGMDDLKTGAVYCQLMHRLYPETIPIQKVRFYTSSTSDFKANFRLLQNSIEKLRVTRYMSEDELIAGHNHVDFCNWMHKFFKTNDNKKEYDAKKVRKGSPIGLNKILNVAPSSTGGMNAMHKCQSMVFNYTKNAAKLERRNSLDIRASKTGIFKNIQREKQTKEPNPKPSKTKKISKTSHFLDESKNVSLPSESEDELERLVPNRNNVKKVHGTQSSTPGIPRQGPEIQVKCGSPLCKRYNQEAGDQQSKLHTVDNLERQLERLQIDNEILTKKLEAVEYLLMKYYNKPDIAFKGQRTIEATFWMR</sequence>